<organism evidence="4 5">
    <name type="scientific">Exocentrus adspersus</name>
    <dbReference type="NCBI Taxonomy" id="1586481"/>
    <lineage>
        <taxon>Eukaryota</taxon>
        <taxon>Metazoa</taxon>
        <taxon>Ecdysozoa</taxon>
        <taxon>Arthropoda</taxon>
        <taxon>Hexapoda</taxon>
        <taxon>Insecta</taxon>
        <taxon>Pterygota</taxon>
        <taxon>Neoptera</taxon>
        <taxon>Endopterygota</taxon>
        <taxon>Coleoptera</taxon>
        <taxon>Polyphaga</taxon>
        <taxon>Cucujiformia</taxon>
        <taxon>Chrysomeloidea</taxon>
        <taxon>Cerambycidae</taxon>
        <taxon>Lamiinae</taxon>
        <taxon>Acanthocinini</taxon>
        <taxon>Exocentrus</taxon>
    </lineage>
</organism>
<proteinExistence type="predicted"/>
<reference evidence="4 5" key="1">
    <citation type="journal article" date="2023" name="Insect Mol. Biol.">
        <title>Genome sequencing provides insights into the evolution of gene families encoding plant cell wall-degrading enzymes in longhorned beetles.</title>
        <authorList>
            <person name="Shin N.R."/>
            <person name="Okamura Y."/>
            <person name="Kirsch R."/>
            <person name="Pauchet Y."/>
        </authorList>
    </citation>
    <scope>NUCLEOTIDE SEQUENCE [LARGE SCALE GENOMIC DNA]</scope>
    <source>
        <strain evidence="4">EAD_L_NR</strain>
    </source>
</reference>
<sequence length="281" mass="31115">MACLGRWYRCVLFLVLYSADPLRGQNLTTSPDTIKPTANSTKQSQSEAPVVFPQTPINGTKIIPLNVTLTRNTTSFNETQIKLRSNLTDAEVTGVTNQTINVNTTEVKSNSTNSEITSNVNTTGGTVSSQSLNTKINSNETVEKNPSANITTNKTDTEVSDIVKSTIEYIKQDKIPQEPNSNYSYYATKNIDTDTELIENGQNTEDVLRNHSASQKEVSQPGVPLVQGQLAAILAGVFVAISVIVYVGLLSWRRYLENRYGNRQMLVNEEEFNDDLRHFSI</sequence>
<evidence type="ECO:0000256" key="2">
    <source>
        <dbReference type="SAM" id="Phobius"/>
    </source>
</evidence>
<dbReference type="EMBL" id="JANEYG010000008">
    <property type="protein sequence ID" value="KAJ8921880.1"/>
    <property type="molecule type" value="Genomic_DNA"/>
</dbReference>
<evidence type="ECO:0000313" key="5">
    <source>
        <dbReference type="Proteomes" id="UP001159042"/>
    </source>
</evidence>
<evidence type="ECO:0000256" key="3">
    <source>
        <dbReference type="SAM" id="SignalP"/>
    </source>
</evidence>
<feature type="transmembrane region" description="Helical" evidence="2">
    <location>
        <begin position="230"/>
        <end position="252"/>
    </location>
</feature>
<feature type="compositionally biased region" description="Polar residues" evidence="1">
    <location>
        <begin position="28"/>
        <end position="47"/>
    </location>
</feature>
<keyword evidence="5" id="KW-1185">Reference proteome</keyword>
<feature type="region of interest" description="Disordered" evidence="1">
    <location>
        <begin position="28"/>
        <end position="48"/>
    </location>
</feature>
<evidence type="ECO:0000313" key="4">
    <source>
        <dbReference type="EMBL" id="KAJ8921880.1"/>
    </source>
</evidence>
<dbReference type="Proteomes" id="UP001159042">
    <property type="component" value="Unassembled WGS sequence"/>
</dbReference>
<feature type="signal peptide" evidence="3">
    <location>
        <begin position="1"/>
        <end position="24"/>
    </location>
</feature>
<keyword evidence="3" id="KW-0732">Signal</keyword>
<comment type="caution">
    <text evidence="4">The sequence shown here is derived from an EMBL/GenBank/DDBJ whole genome shotgun (WGS) entry which is preliminary data.</text>
</comment>
<dbReference type="AlphaFoldDB" id="A0AAV8W5J5"/>
<protein>
    <submittedName>
        <fullName evidence="4">Uncharacterized protein</fullName>
    </submittedName>
</protein>
<keyword evidence="2" id="KW-1133">Transmembrane helix</keyword>
<name>A0AAV8W5J5_9CUCU</name>
<keyword evidence="2" id="KW-0812">Transmembrane</keyword>
<gene>
    <name evidence="4" type="ORF">NQ315_008513</name>
</gene>
<feature type="chain" id="PRO_5043552510" evidence="3">
    <location>
        <begin position="25"/>
        <end position="281"/>
    </location>
</feature>
<evidence type="ECO:0000256" key="1">
    <source>
        <dbReference type="SAM" id="MobiDB-lite"/>
    </source>
</evidence>
<accession>A0AAV8W5J5</accession>
<keyword evidence="2" id="KW-0472">Membrane</keyword>